<name>A0A2M9CJU2_9MICO</name>
<dbReference type="PIRSF" id="PIRSF016838">
    <property type="entry name" value="PafC"/>
    <property type="match status" value="1"/>
</dbReference>
<dbReference type="Pfam" id="PF19187">
    <property type="entry name" value="HTH_PafC"/>
    <property type="match status" value="1"/>
</dbReference>
<dbReference type="EMBL" id="PGFF01000001">
    <property type="protein sequence ID" value="PJJ72161.1"/>
    <property type="molecule type" value="Genomic_DNA"/>
</dbReference>
<dbReference type="Pfam" id="PF13280">
    <property type="entry name" value="WYL"/>
    <property type="match status" value="1"/>
</dbReference>
<dbReference type="InterPro" id="IPR026881">
    <property type="entry name" value="WYL_dom"/>
</dbReference>
<protein>
    <submittedName>
        <fullName evidence="4">Proteasome accessory factor C</fullName>
    </submittedName>
</protein>
<evidence type="ECO:0000259" key="1">
    <source>
        <dbReference type="Pfam" id="PF13280"/>
    </source>
</evidence>
<sequence>MAERAKPMHAQDKLAFLLSLVPYLMDHDRVTVRETAAHFGVPEEQIRDAVRLIAVSGVPGETSSYQHSDLFDIAWDDFEENDQIVLTNLVAIDDSPRFSAREAAALIAGLQYLSSLPEHVDSAGIASLMVKLSRGASAQPSQVAVDASDASALLDPIRESVARGVQLEFDYVNSRGERERRRVDPLRVESTDADWYLRGWCHLRRAVRTFRLDRMSEVRVTDEPITYRVGDIPLPDTLFEGSPDDLLVTLDVEPAALPLLADYVPEGSTSTEVGGRIRTTIRVSHYHGLKRLIAGMSGVATVVEPAAARHAVAEWAAAGAARYDS</sequence>
<feature type="domain" description="WCX" evidence="3">
    <location>
        <begin position="247"/>
        <end position="318"/>
    </location>
</feature>
<dbReference type="PANTHER" id="PTHR34580:SF1">
    <property type="entry name" value="PROTEIN PAFC"/>
    <property type="match status" value="1"/>
</dbReference>
<proteinExistence type="predicted"/>
<feature type="domain" description="PafC HTH" evidence="2">
    <location>
        <begin position="12"/>
        <end position="133"/>
    </location>
</feature>
<dbReference type="Proteomes" id="UP000228758">
    <property type="component" value="Unassembled WGS sequence"/>
</dbReference>
<accession>A0A2M9CJU2</accession>
<keyword evidence="4" id="KW-0647">Proteasome</keyword>
<dbReference type="InterPro" id="IPR057727">
    <property type="entry name" value="WCX_dom"/>
</dbReference>
<reference evidence="4 5" key="1">
    <citation type="submission" date="2017-11" db="EMBL/GenBank/DDBJ databases">
        <title>Genomic Encyclopedia of Archaeal and Bacterial Type Strains, Phase II (KMG-II): From Individual Species to Whole Genera.</title>
        <authorList>
            <person name="Goeker M."/>
        </authorList>
    </citation>
    <scope>NUCLEOTIDE SEQUENCE [LARGE SCALE GENOMIC DNA]</scope>
    <source>
        <strain evidence="4 5">DSM 27393</strain>
    </source>
</reference>
<dbReference type="PROSITE" id="PS52050">
    <property type="entry name" value="WYL"/>
    <property type="match status" value="1"/>
</dbReference>
<evidence type="ECO:0000313" key="4">
    <source>
        <dbReference type="EMBL" id="PJJ72161.1"/>
    </source>
</evidence>
<gene>
    <name evidence="4" type="ORF">CLV46_1725</name>
</gene>
<dbReference type="Pfam" id="PF25583">
    <property type="entry name" value="WCX"/>
    <property type="match status" value="1"/>
</dbReference>
<dbReference type="GO" id="GO:0000502">
    <property type="term" value="C:proteasome complex"/>
    <property type="evidence" value="ECO:0007669"/>
    <property type="project" value="UniProtKB-KW"/>
</dbReference>
<organism evidence="4 5">
    <name type="scientific">Diaminobutyricimonas aerilata</name>
    <dbReference type="NCBI Taxonomy" id="1162967"/>
    <lineage>
        <taxon>Bacteria</taxon>
        <taxon>Bacillati</taxon>
        <taxon>Actinomycetota</taxon>
        <taxon>Actinomycetes</taxon>
        <taxon>Micrococcales</taxon>
        <taxon>Microbacteriaceae</taxon>
        <taxon>Diaminobutyricimonas</taxon>
    </lineage>
</organism>
<evidence type="ECO:0000259" key="2">
    <source>
        <dbReference type="Pfam" id="PF19187"/>
    </source>
</evidence>
<dbReference type="OrthoDB" id="3171994at2"/>
<dbReference type="RefSeq" id="WP_100364382.1">
    <property type="nucleotide sequence ID" value="NZ_PGFF01000001.1"/>
</dbReference>
<dbReference type="PANTHER" id="PTHR34580">
    <property type="match status" value="1"/>
</dbReference>
<evidence type="ECO:0000313" key="5">
    <source>
        <dbReference type="Proteomes" id="UP000228758"/>
    </source>
</evidence>
<feature type="domain" description="WYL" evidence="1">
    <location>
        <begin position="153"/>
        <end position="220"/>
    </location>
</feature>
<dbReference type="InterPro" id="IPR043839">
    <property type="entry name" value="PafC_HTH"/>
</dbReference>
<dbReference type="InterPro" id="IPR051534">
    <property type="entry name" value="CBASS_pafABC_assoc_protein"/>
</dbReference>
<evidence type="ECO:0000259" key="3">
    <source>
        <dbReference type="Pfam" id="PF25583"/>
    </source>
</evidence>
<comment type="caution">
    <text evidence="4">The sequence shown here is derived from an EMBL/GenBank/DDBJ whole genome shotgun (WGS) entry which is preliminary data.</text>
</comment>
<dbReference type="InterPro" id="IPR028349">
    <property type="entry name" value="PafC-like"/>
</dbReference>
<keyword evidence="5" id="KW-1185">Reference proteome</keyword>
<dbReference type="AlphaFoldDB" id="A0A2M9CJU2"/>